<evidence type="ECO:0000313" key="13">
    <source>
        <dbReference type="EMBL" id="QEG23456.1"/>
    </source>
</evidence>
<dbReference type="KEGG" id="mff:MFFC18_33550"/>
<reference evidence="13 14" key="1">
    <citation type="submission" date="2019-08" db="EMBL/GenBank/DDBJ databases">
        <title>Deep-cultivation of Planctomycetes and their phenomic and genomic characterization uncovers novel biology.</title>
        <authorList>
            <person name="Wiegand S."/>
            <person name="Jogler M."/>
            <person name="Boedeker C."/>
            <person name="Pinto D."/>
            <person name="Vollmers J."/>
            <person name="Rivas-Marin E."/>
            <person name="Kohn T."/>
            <person name="Peeters S.H."/>
            <person name="Heuer A."/>
            <person name="Rast P."/>
            <person name="Oberbeckmann S."/>
            <person name="Bunk B."/>
            <person name="Jeske O."/>
            <person name="Meyerdierks A."/>
            <person name="Storesund J.E."/>
            <person name="Kallscheuer N."/>
            <person name="Luecker S."/>
            <person name="Lage O.M."/>
            <person name="Pohl T."/>
            <person name="Merkel B.J."/>
            <person name="Hornburger P."/>
            <person name="Mueller R.-W."/>
            <person name="Bruemmer F."/>
            <person name="Labrenz M."/>
            <person name="Spormann A.M."/>
            <person name="Op den Camp H."/>
            <person name="Overmann J."/>
            <person name="Amann R."/>
            <person name="Jetten M.S.M."/>
            <person name="Mascher T."/>
            <person name="Medema M.H."/>
            <person name="Devos D.P."/>
            <person name="Kaster A.-K."/>
            <person name="Ovreas L."/>
            <person name="Rohde M."/>
            <person name="Galperin M.Y."/>
            <person name="Jogler C."/>
        </authorList>
    </citation>
    <scope>NUCLEOTIDE SEQUENCE [LARGE SCALE GENOMIC DNA]</scope>
    <source>
        <strain evidence="13 14">FC18</strain>
    </source>
</reference>
<dbReference type="Pfam" id="PF25994">
    <property type="entry name" value="HH_AprE"/>
    <property type="match status" value="1"/>
</dbReference>
<dbReference type="InterPro" id="IPR058982">
    <property type="entry name" value="Beta-barrel_AprE"/>
</dbReference>
<evidence type="ECO:0000259" key="12">
    <source>
        <dbReference type="Pfam" id="PF26002"/>
    </source>
</evidence>
<feature type="domain" description="AprE-like long alpha-helical hairpin" evidence="11">
    <location>
        <begin position="151"/>
        <end position="329"/>
    </location>
</feature>
<protein>
    <submittedName>
        <fullName evidence="13">Hemolysin secretion protein D, plasmid</fullName>
    </submittedName>
</protein>
<feature type="domain" description="AprE-like beta-barrel" evidence="12">
    <location>
        <begin position="406"/>
        <end position="489"/>
    </location>
</feature>
<accession>A0A5B9PFP9</accession>
<dbReference type="PRINTS" id="PR01490">
    <property type="entry name" value="RTXTOXIND"/>
</dbReference>
<comment type="subcellular location">
    <subcellularLocation>
        <location evidence="1">Cell inner membrane</location>
        <topology evidence="1">Single-pass membrane protein</topology>
    </subcellularLocation>
</comment>
<evidence type="ECO:0000256" key="7">
    <source>
        <dbReference type="ARBA" id="ARBA00022989"/>
    </source>
</evidence>
<feature type="coiled-coil region" evidence="9">
    <location>
        <begin position="282"/>
        <end position="338"/>
    </location>
</feature>
<dbReference type="Gene3D" id="1.10.287.470">
    <property type="entry name" value="Helix hairpin bin"/>
    <property type="match status" value="1"/>
</dbReference>
<dbReference type="Pfam" id="PF26002">
    <property type="entry name" value="Beta-barrel_AprE"/>
    <property type="match status" value="1"/>
</dbReference>
<feature type="compositionally biased region" description="Polar residues" evidence="10">
    <location>
        <begin position="1"/>
        <end position="14"/>
    </location>
</feature>
<dbReference type="NCBIfam" id="TIGR01843">
    <property type="entry name" value="type_I_hlyD"/>
    <property type="match status" value="1"/>
</dbReference>
<keyword evidence="6" id="KW-0812">Transmembrane</keyword>
<dbReference type="InterPro" id="IPR050739">
    <property type="entry name" value="MFP"/>
</dbReference>
<comment type="similarity">
    <text evidence="2">Belongs to the membrane fusion protein (MFP) (TC 8.A.1) family.</text>
</comment>
<dbReference type="Proteomes" id="UP000322214">
    <property type="component" value="Chromosome"/>
</dbReference>
<evidence type="ECO:0000256" key="6">
    <source>
        <dbReference type="ARBA" id="ARBA00022692"/>
    </source>
</evidence>
<evidence type="ECO:0000256" key="4">
    <source>
        <dbReference type="ARBA" id="ARBA00022475"/>
    </source>
</evidence>
<dbReference type="PANTHER" id="PTHR30386">
    <property type="entry name" value="MEMBRANE FUSION SUBUNIT OF EMRAB-TOLC MULTIDRUG EFFLUX PUMP"/>
    <property type="match status" value="1"/>
</dbReference>
<evidence type="ECO:0000256" key="2">
    <source>
        <dbReference type="ARBA" id="ARBA00009477"/>
    </source>
</evidence>
<feature type="region of interest" description="Disordered" evidence="10">
    <location>
        <begin position="1"/>
        <end position="49"/>
    </location>
</feature>
<sequence>MVSTNGSGVDQSATPDDVTTEDNQDQGLSVREQRQIRRENTRTEAVRQRRNQDRLLTEFQPDAVEIETRSVPFGAPLTLYTVVALMLATVAWACWAEVDKIVTAQGKLITVDPPVVIDTSVASQIRAMNVEFGDRVVAGQVLATLDPTYPEADLKQLRGRIESLDALIARLNAERDGLEFNPPQAQTDPNFAMERSVFVRRKAEYVAKIREFEANIRKFNVQLANNETQIDLDRQAVARYDSIKQKTERLVEKGARSQQDLDGIALQMGTAQKTLRAAIGRREEFAKEIDAIKAQSEAYEATWQAEMIVQLAESTQQRKDAEQELAKVQHTNSQVELKVPSDLPQKEFFVLEVADVSVGSVSRPGEPVFRLVPLEGLYEAEVEVPGKDISLIREGTREQFANSTLPKGSQVRIKLASFPYQKHGTIDGVVRKISEGSFEKDKNAALINPEAATMYRTRVELIDPGTLNNVGKSFRLMPGMTVTAEIKVGKQRVVQYFLYPLLRYMDEAAREP</sequence>
<dbReference type="InterPro" id="IPR010129">
    <property type="entry name" value="T1SS_HlyD"/>
</dbReference>
<feature type="compositionally biased region" description="Basic and acidic residues" evidence="10">
    <location>
        <begin position="31"/>
        <end position="49"/>
    </location>
</feature>
<evidence type="ECO:0000256" key="3">
    <source>
        <dbReference type="ARBA" id="ARBA00022448"/>
    </source>
</evidence>
<evidence type="ECO:0000256" key="9">
    <source>
        <dbReference type="SAM" id="Coils"/>
    </source>
</evidence>
<evidence type="ECO:0000256" key="8">
    <source>
        <dbReference type="ARBA" id="ARBA00023136"/>
    </source>
</evidence>
<keyword evidence="7" id="KW-1133">Transmembrane helix</keyword>
<keyword evidence="8" id="KW-0472">Membrane</keyword>
<evidence type="ECO:0000259" key="11">
    <source>
        <dbReference type="Pfam" id="PF25994"/>
    </source>
</evidence>
<evidence type="ECO:0000256" key="5">
    <source>
        <dbReference type="ARBA" id="ARBA00022519"/>
    </source>
</evidence>
<dbReference type="InterPro" id="IPR058781">
    <property type="entry name" value="HH_AprE-like"/>
</dbReference>
<dbReference type="EMBL" id="CP042912">
    <property type="protein sequence ID" value="QEG23456.1"/>
    <property type="molecule type" value="Genomic_DNA"/>
</dbReference>
<keyword evidence="3" id="KW-0813">Transport</keyword>
<keyword evidence="4" id="KW-1003">Cell membrane</keyword>
<dbReference type="OrthoDB" id="7057889at2"/>
<dbReference type="STRING" id="980251.GCA_001642875_02719"/>
<dbReference type="Gene3D" id="2.40.30.170">
    <property type="match status" value="1"/>
</dbReference>
<keyword evidence="14" id="KW-1185">Reference proteome</keyword>
<dbReference type="Gene3D" id="2.40.50.100">
    <property type="match status" value="1"/>
</dbReference>
<keyword evidence="9" id="KW-0175">Coiled coil</keyword>
<dbReference type="GO" id="GO:0005886">
    <property type="term" value="C:plasma membrane"/>
    <property type="evidence" value="ECO:0007669"/>
    <property type="project" value="UniProtKB-SubCell"/>
</dbReference>
<dbReference type="AlphaFoldDB" id="A0A5B9PFP9"/>
<gene>
    <name evidence="13" type="primary">hlyD</name>
    <name evidence="13" type="ORF">MFFC18_33550</name>
</gene>
<name>A0A5B9PFP9_9BACT</name>
<proteinExistence type="inferred from homology"/>
<evidence type="ECO:0000313" key="14">
    <source>
        <dbReference type="Proteomes" id="UP000322214"/>
    </source>
</evidence>
<dbReference type="GO" id="GO:0015031">
    <property type="term" value="P:protein transport"/>
    <property type="evidence" value="ECO:0007669"/>
    <property type="project" value="InterPro"/>
</dbReference>
<feature type="coiled-coil region" evidence="9">
    <location>
        <begin position="154"/>
        <end position="229"/>
    </location>
</feature>
<keyword evidence="5" id="KW-0997">Cell inner membrane</keyword>
<evidence type="ECO:0000256" key="1">
    <source>
        <dbReference type="ARBA" id="ARBA00004377"/>
    </source>
</evidence>
<evidence type="ECO:0000256" key="10">
    <source>
        <dbReference type="SAM" id="MobiDB-lite"/>
    </source>
</evidence>
<organism evidence="13 14">
    <name type="scientific">Mariniblastus fucicola</name>
    <dbReference type="NCBI Taxonomy" id="980251"/>
    <lineage>
        <taxon>Bacteria</taxon>
        <taxon>Pseudomonadati</taxon>
        <taxon>Planctomycetota</taxon>
        <taxon>Planctomycetia</taxon>
        <taxon>Pirellulales</taxon>
        <taxon>Pirellulaceae</taxon>
        <taxon>Mariniblastus</taxon>
    </lineage>
</organism>
<dbReference type="RefSeq" id="WP_075082057.1">
    <property type="nucleotide sequence ID" value="NZ_CP042912.1"/>
</dbReference>
<dbReference type="PANTHER" id="PTHR30386:SF26">
    <property type="entry name" value="TRANSPORT PROTEIN COMB"/>
    <property type="match status" value="1"/>
</dbReference>